<evidence type="ECO:0000313" key="1">
    <source>
        <dbReference type="EMBL" id="KAJ8685155.1"/>
    </source>
</evidence>
<protein>
    <submittedName>
        <fullName evidence="1">Uncharacterized protein</fullName>
    </submittedName>
</protein>
<gene>
    <name evidence="1" type="ORF">QAD02_020948</name>
</gene>
<proteinExistence type="predicted"/>
<evidence type="ECO:0000313" key="2">
    <source>
        <dbReference type="Proteomes" id="UP001239111"/>
    </source>
</evidence>
<comment type="caution">
    <text evidence="1">The sequence shown here is derived from an EMBL/GenBank/DDBJ whole genome shotgun (WGS) entry which is preliminary data.</text>
</comment>
<name>A0ACC2PTN3_9HYME</name>
<sequence length="541" mass="61530">MAGLYPAKNGSSSQNELHSYPHWKNKGMGLKLHEEDFPISYADILQFEKDNDISINVHEMDEQEETTYGSYRTTRKRTIHVNLLLLEDEDGAHYCTIGQLSRLISSGINKDMHKRTQIPILKSSRETQSSSESLTSSDESEAQEFDKPPIPQRDKSFLPDLLDKDEESNLTDQSSKRSDTEERSNIETPDEQGLPNIITPTQNPTCNQKKNIPYNITHDPDSSSSSDESFIPDAQSTKRWSKNLPEILKPDKSQTYWWDDEPMNKDNAHSTFSDPNLHSSNSSLNKSTASLPAYLGAEPVSNEIVEEWIAHSFIPPETTPTPEAMRTKMSPSRKTVARSTPLPLTGSRRSGLPSFWKTLSTIAQEGSDVEDDVSSHRISKAPLESQTMKKQTSGAPERNRSESIDTSNFQENNLYSIPHVNMKKLGKMKEVYGGELILEFISIRPKAYAMIKENERKELEEKKAAQGVCRCVLKKKIRFDDYKRCLFEGVDYYCEQKLIRNHLHQVYSIKQTKLALNADDDERFILGDGVRTRALGHYKDM</sequence>
<keyword evidence="2" id="KW-1185">Reference proteome</keyword>
<accession>A0ACC2PTN3</accession>
<organism evidence="1 2">
    <name type="scientific">Eretmocerus hayati</name>
    <dbReference type="NCBI Taxonomy" id="131215"/>
    <lineage>
        <taxon>Eukaryota</taxon>
        <taxon>Metazoa</taxon>
        <taxon>Ecdysozoa</taxon>
        <taxon>Arthropoda</taxon>
        <taxon>Hexapoda</taxon>
        <taxon>Insecta</taxon>
        <taxon>Pterygota</taxon>
        <taxon>Neoptera</taxon>
        <taxon>Endopterygota</taxon>
        <taxon>Hymenoptera</taxon>
        <taxon>Apocrita</taxon>
        <taxon>Proctotrupomorpha</taxon>
        <taxon>Chalcidoidea</taxon>
        <taxon>Aphelinidae</taxon>
        <taxon>Aphelininae</taxon>
        <taxon>Eretmocerus</taxon>
    </lineage>
</organism>
<reference evidence="1" key="1">
    <citation type="submission" date="2023-04" db="EMBL/GenBank/DDBJ databases">
        <title>A chromosome-level genome assembly of the parasitoid wasp Eretmocerus hayati.</title>
        <authorList>
            <person name="Zhong Y."/>
            <person name="Liu S."/>
            <person name="Liu Y."/>
        </authorList>
    </citation>
    <scope>NUCLEOTIDE SEQUENCE</scope>
    <source>
        <strain evidence="1">ZJU_SS_LIU_2023</strain>
    </source>
</reference>
<dbReference type="EMBL" id="CM056741">
    <property type="protein sequence ID" value="KAJ8685155.1"/>
    <property type="molecule type" value="Genomic_DNA"/>
</dbReference>
<dbReference type="Proteomes" id="UP001239111">
    <property type="component" value="Chromosome 1"/>
</dbReference>